<evidence type="ECO:0000313" key="3">
    <source>
        <dbReference type="Proteomes" id="UP000002899"/>
    </source>
</evidence>
<sequence>MGGHGGLNILPQKEWNVYRVDRQFQVKYDYHRKVESELADKEKRRKKRYNDTLVKLKRDRLRSNSRSLSNERQSRSANTSDSAVSCVNSANDAIKLAVKRHMQHSYTRRYRPKDEPSDESTDDEMKRLKGDDLDDLKRMKYHLTDKKKSSGEQITPIDTEANDETRNGIVPFRLFEKEERRDMRRQKEQREQLIKASCYVYNGSGRNAKQINIYTDTTEEGKQNLVSDFKQFAEAPKPWYSKRCDWYQSKSNDSCNGSTKSDRFSTFKSKFDVNSVDLKDNLLMERLEREAKERERAQQLKMKKGILYP</sequence>
<accession>I7I8S1</accession>
<evidence type="ECO:0000256" key="1">
    <source>
        <dbReference type="SAM" id="MobiDB-lite"/>
    </source>
</evidence>
<dbReference type="Proteomes" id="UP000002899">
    <property type="component" value="Chromosome II"/>
</dbReference>
<reference evidence="2 3" key="3">
    <citation type="journal article" date="2016" name="Sci. Rep.">
        <title>Genome-wide diversity and gene expression profiling of Babesia microti isolates identify polymorphic genes that mediate host-pathogen interactions.</title>
        <authorList>
            <person name="Silva J.C."/>
            <person name="Cornillot E."/>
            <person name="McCracken C."/>
            <person name="Usmani-Brown S."/>
            <person name="Dwivedi A."/>
            <person name="Ifeonu O.O."/>
            <person name="Crabtree J."/>
            <person name="Gotia H.T."/>
            <person name="Virji A.Z."/>
            <person name="Reynes C."/>
            <person name="Colinge J."/>
            <person name="Kumar V."/>
            <person name="Lawres L."/>
            <person name="Pazzi J.E."/>
            <person name="Pablo J.V."/>
            <person name="Hung C."/>
            <person name="Brancato J."/>
            <person name="Kumari P."/>
            <person name="Orvis J."/>
            <person name="Tretina K."/>
            <person name="Chibucos M."/>
            <person name="Ott S."/>
            <person name="Sadzewicz L."/>
            <person name="Sengamalay N."/>
            <person name="Shetty A.C."/>
            <person name="Su Q."/>
            <person name="Tallon L."/>
            <person name="Fraser C.M."/>
            <person name="Frutos R."/>
            <person name="Molina D.M."/>
            <person name="Krause P.J."/>
            <person name="Ben Mamoun C."/>
        </authorList>
    </citation>
    <scope>NUCLEOTIDE SEQUENCE [LARGE SCALE GENOMIC DNA]</scope>
    <source>
        <strain evidence="2 3">RI</strain>
    </source>
</reference>
<evidence type="ECO:0000313" key="2">
    <source>
        <dbReference type="EMBL" id="CCF73578.1"/>
    </source>
</evidence>
<dbReference type="VEuPathDB" id="PiroplasmaDB:BMR1_02g02100"/>
<gene>
    <name evidence="2" type="ORF">BMR1_02g02100</name>
</gene>
<dbReference type="KEGG" id="bmic:BMR1_02g02100"/>
<keyword evidence="3" id="KW-1185">Reference proteome</keyword>
<reference evidence="2 3" key="2">
    <citation type="journal article" date="2013" name="PLoS ONE">
        <title>Whole genome mapping and re-organization of the nuclear and mitochondrial genomes of Babesia microti isolates.</title>
        <authorList>
            <person name="Cornillot E."/>
            <person name="Dassouli A."/>
            <person name="Garg A."/>
            <person name="Pachikara N."/>
            <person name="Randazzo S."/>
            <person name="Depoix D."/>
            <person name="Carcy B."/>
            <person name="Delbecq S."/>
            <person name="Frutos R."/>
            <person name="Silva J.C."/>
            <person name="Sutton R."/>
            <person name="Krause P.J."/>
            <person name="Mamoun C.B."/>
        </authorList>
    </citation>
    <scope>NUCLEOTIDE SEQUENCE [LARGE SCALE GENOMIC DNA]</scope>
    <source>
        <strain evidence="2 3">RI</strain>
    </source>
</reference>
<feature type="region of interest" description="Disordered" evidence="1">
    <location>
        <begin position="143"/>
        <end position="165"/>
    </location>
</feature>
<dbReference type="OrthoDB" id="2159131at2759"/>
<name>I7I8S1_BABMR</name>
<feature type="region of interest" description="Disordered" evidence="1">
    <location>
        <begin position="100"/>
        <end position="131"/>
    </location>
</feature>
<dbReference type="EMBL" id="FO082872">
    <property type="protein sequence ID" value="CCF73578.1"/>
    <property type="molecule type" value="Genomic_DNA"/>
</dbReference>
<evidence type="ECO:0008006" key="4">
    <source>
        <dbReference type="Google" id="ProtNLM"/>
    </source>
</evidence>
<protein>
    <recommendedName>
        <fullName evidence="4">CBF1-interacting co-repressor CIR N-terminal domain-containing protein</fullName>
    </recommendedName>
</protein>
<dbReference type="AlphaFoldDB" id="I7I8S1"/>
<proteinExistence type="predicted"/>
<organism evidence="2 3">
    <name type="scientific">Babesia microti (strain RI)</name>
    <dbReference type="NCBI Taxonomy" id="1133968"/>
    <lineage>
        <taxon>Eukaryota</taxon>
        <taxon>Sar</taxon>
        <taxon>Alveolata</taxon>
        <taxon>Apicomplexa</taxon>
        <taxon>Aconoidasida</taxon>
        <taxon>Piroplasmida</taxon>
        <taxon>Babesiidae</taxon>
        <taxon>Babesia</taxon>
    </lineage>
</organism>
<dbReference type="RefSeq" id="XP_012648187.1">
    <property type="nucleotide sequence ID" value="XM_012792733.1"/>
</dbReference>
<dbReference type="GeneID" id="24424206"/>
<feature type="region of interest" description="Disordered" evidence="1">
    <location>
        <begin position="49"/>
        <end position="85"/>
    </location>
</feature>
<feature type="compositionally biased region" description="Basic residues" evidence="1">
    <location>
        <begin position="100"/>
        <end position="111"/>
    </location>
</feature>
<reference evidence="2 3" key="1">
    <citation type="journal article" date="2012" name="Nucleic Acids Res.">
        <title>Sequencing of the smallest Apicomplexan genome from the human pathogen Babesia microti.</title>
        <authorList>
            <person name="Cornillot E."/>
            <person name="Hadj-Kaddour K."/>
            <person name="Dassouli A."/>
            <person name="Noel B."/>
            <person name="Ranwez V."/>
            <person name="Vacherie B."/>
            <person name="Augagneur Y."/>
            <person name="Bres V."/>
            <person name="Duclos A."/>
            <person name="Randazzo S."/>
            <person name="Carcy B."/>
            <person name="Debierre-Grockiego F."/>
            <person name="Delbecq S."/>
            <person name="Moubri-Menage K."/>
            <person name="Shams-Eldin H."/>
            <person name="Usmani-Brown S."/>
            <person name="Bringaud F."/>
            <person name="Wincker P."/>
            <person name="Vivares C.P."/>
            <person name="Schwarz R.T."/>
            <person name="Schetters T.P."/>
            <person name="Krause P.J."/>
            <person name="Gorenflot A."/>
            <person name="Berry V."/>
            <person name="Barbe V."/>
            <person name="Ben Mamoun C."/>
        </authorList>
    </citation>
    <scope>NUCLEOTIDE SEQUENCE [LARGE SCALE GENOMIC DNA]</scope>
    <source>
        <strain evidence="2 3">RI</strain>
    </source>
</reference>